<accession>A0A239AFD6</accession>
<proteinExistence type="predicted"/>
<organism evidence="4 5">
    <name type="scientific">Hymenobacter mucosus</name>
    <dbReference type="NCBI Taxonomy" id="1411120"/>
    <lineage>
        <taxon>Bacteria</taxon>
        <taxon>Pseudomonadati</taxon>
        <taxon>Bacteroidota</taxon>
        <taxon>Cytophagia</taxon>
        <taxon>Cytophagales</taxon>
        <taxon>Hymenobacteraceae</taxon>
        <taxon>Hymenobacter</taxon>
    </lineage>
</organism>
<sequence>MTAILLLLLQLLPTAPSAGITPPDTRDVAAFTHVAVAAPITVLLHQGSPQQVRVEAAPEDLARLETHVDHDELRIRDRTADAGRSNQSPLGKVTVHITMPTVRSLYVANGSRLHADTLQVNQLWLEANSSGLLMLGQVQARRVSAGTASSGRVVLHQLLADTLQSTGASAGSLTVAGTCPYYRLTLSSGGHVQAEALAVETCTATLSSGSRGRVRVSTHLQAHASSGGQLTVLGNPQLSSRVSSGGRVQRQEAR</sequence>
<evidence type="ECO:0000313" key="5">
    <source>
        <dbReference type="Proteomes" id="UP000198310"/>
    </source>
</evidence>
<evidence type="ECO:0000256" key="1">
    <source>
        <dbReference type="SAM" id="MobiDB-lite"/>
    </source>
</evidence>
<keyword evidence="5" id="KW-1185">Reference proteome</keyword>
<keyword evidence="2" id="KW-0732">Signal</keyword>
<dbReference type="Gene3D" id="2.160.20.120">
    <property type="match status" value="1"/>
</dbReference>
<dbReference type="Pfam" id="PF10988">
    <property type="entry name" value="DUF2807"/>
    <property type="match status" value="1"/>
</dbReference>
<feature type="region of interest" description="Disordered" evidence="1">
    <location>
        <begin position="228"/>
        <end position="254"/>
    </location>
</feature>
<evidence type="ECO:0000256" key="2">
    <source>
        <dbReference type="SAM" id="SignalP"/>
    </source>
</evidence>
<dbReference type="EMBL" id="FZNS01000012">
    <property type="protein sequence ID" value="SNR94315.1"/>
    <property type="molecule type" value="Genomic_DNA"/>
</dbReference>
<evidence type="ECO:0000313" key="4">
    <source>
        <dbReference type="EMBL" id="SNR94315.1"/>
    </source>
</evidence>
<feature type="signal peptide" evidence="2">
    <location>
        <begin position="1"/>
        <end position="18"/>
    </location>
</feature>
<feature type="compositionally biased region" description="Polar residues" evidence="1">
    <location>
        <begin position="228"/>
        <end position="238"/>
    </location>
</feature>
<gene>
    <name evidence="4" type="ORF">SAMN06269173_11247</name>
</gene>
<feature type="chain" id="PRO_5012805522" evidence="2">
    <location>
        <begin position="19"/>
        <end position="254"/>
    </location>
</feature>
<dbReference type="Proteomes" id="UP000198310">
    <property type="component" value="Unassembled WGS sequence"/>
</dbReference>
<protein>
    <submittedName>
        <fullName evidence="4">Putative auto-transporter adhesin, head GIN domain</fullName>
    </submittedName>
</protein>
<feature type="compositionally biased region" description="Low complexity" evidence="1">
    <location>
        <begin position="239"/>
        <end position="248"/>
    </location>
</feature>
<name>A0A239AFD6_9BACT</name>
<evidence type="ECO:0000259" key="3">
    <source>
        <dbReference type="Pfam" id="PF10988"/>
    </source>
</evidence>
<dbReference type="AlphaFoldDB" id="A0A239AFD6"/>
<feature type="domain" description="Putative auto-transporter adhesin head GIN" evidence="3">
    <location>
        <begin position="30"/>
        <end position="236"/>
    </location>
</feature>
<dbReference type="InterPro" id="IPR021255">
    <property type="entry name" value="DUF2807"/>
</dbReference>
<dbReference type="RefSeq" id="WP_179225582.1">
    <property type="nucleotide sequence ID" value="NZ_FZNS01000012.1"/>
</dbReference>
<reference evidence="5" key="1">
    <citation type="submission" date="2017-06" db="EMBL/GenBank/DDBJ databases">
        <authorList>
            <person name="Varghese N."/>
            <person name="Submissions S."/>
        </authorList>
    </citation>
    <scope>NUCLEOTIDE SEQUENCE [LARGE SCALE GENOMIC DNA]</scope>
    <source>
        <strain evidence="5">DSM 28041</strain>
    </source>
</reference>